<gene>
    <name evidence="3" type="ORF">APLA_LOCUS14435</name>
    <name evidence="2" type="ORF">APLA_LOCUS9761</name>
</gene>
<dbReference type="Proteomes" id="UP000494106">
    <property type="component" value="Unassembled WGS sequence"/>
</dbReference>
<dbReference type="OrthoDB" id="2120499at2759"/>
<name>A0A8S1AC93_ARCPL</name>
<accession>A0A8S1AC93</accession>
<dbReference type="EMBL" id="CADEBD010000393">
    <property type="protein sequence ID" value="CAB3253797.1"/>
    <property type="molecule type" value="Genomic_DNA"/>
</dbReference>
<dbReference type="EMBL" id="CADEBC010000520">
    <property type="protein sequence ID" value="CAB3244083.1"/>
    <property type="molecule type" value="Genomic_DNA"/>
</dbReference>
<proteinExistence type="predicted"/>
<reference evidence="4 5" key="1">
    <citation type="submission" date="2020-04" db="EMBL/GenBank/DDBJ databases">
        <authorList>
            <person name="Wallbank WR R."/>
            <person name="Pardo Diaz C."/>
            <person name="Kozak K."/>
            <person name="Martin S."/>
            <person name="Jiggins C."/>
            <person name="Moest M."/>
            <person name="Warren A I."/>
            <person name="Byers J.R.P. K."/>
            <person name="Montejo-Kovacevich G."/>
            <person name="Yen C E."/>
        </authorList>
    </citation>
    <scope>NUCLEOTIDE SEQUENCE [LARGE SCALE GENOMIC DNA]</scope>
</reference>
<comment type="caution">
    <text evidence="2">The sequence shown here is derived from an EMBL/GenBank/DDBJ whole genome shotgun (WGS) entry which is preliminary data.</text>
</comment>
<evidence type="ECO:0000313" key="3">
    <source>
        <dbReference type="EMBL" id="CAB3253797.1"/>
    </source>
</evidence>
<protein>
    <submittedName>
        <fullName evidence="2">Uncharacterized protein</fullName>
    </submittedName>
</protein>
<dbReference type="AlphaFoldDB" id="A0A8S1AC93"/>
<evidence type="ECO:0000313" key="4">
    <source>
        <dbReference type="Proteomes" id="UP000494106"/>
    </source>
</evidence>
<feature type="region of interest" description="Disordered" evidence="1">
    <location>
        <begin position="1"/>
        <end position="23"/>
    </location>
</feature>
<organism evidence="2 4">
    <name type="scientific">Arctia plantaginis</name>
    <name type="common">Wood tiger moth</name>
    <name type="synonym">Phalaena plantaginis</name>
    <dbReference type="NCBI Taxonomy" id="874455"/>
    <lineage>
        <taxon>Eukaryota</taxon>
        <taxon>Metazoa</taxon>
        <taxon>Ecdysozoa</taxon>
        <taxon>Arthropoda</taxon>
        <taxon>Hexapoda</taxon>
        <taxon>Insecta</taxon>
        <taxon>Pterygota</taxon>
        <taxon>Neoptera</taxon>
        <taxon>Endopterygota</taxon>
        <taxon>Lepidoptera</taxon>
        <taxon>Glossata</taxon>
        <taxon>Ditrysia</taxon>
        <taxon>Noctuoidea</taxon>
        <taxon>Erebidae</taxon>
        <taxon>Arctiinae</taxon>
        <taxon>Arctia</taxon>
    </lineage>
</organism>
<keyword evidence="4" id="KW-1185">Reference proteome</keyword>
<sequence length="196" mass="22597">MLEDPTTDAGVQADIPEPDGEEPTLKIRPLERIIRHPKVPVEPSAYGKGKNFSRPWILQDGRPPPEVGSEMRHQYKIPKKAHVGEGIRKRMLTDFFWEQMLDEVIEELATAEPVVEYCTEQNANYVKENFEPRSLLVTADKNMHLKYPLYGTGSSAVTYYSENIKKTGPGEILEKFRRCQYFTKPMEERLDNGWVL</sequence>
<dbReference type="Proteomes" id="UP000494256">
    <property type="component" value="Unassembled WGS sequence"/>
</dbReference>
<evidence type="ECO:0000313" key="5">
    <source>
        <dbReference type="Proteomes" id="UP000494256"/>
    </source>
</evidence>
<evidence type="ECO:0000256" key="1">
    <source>
        <dbReference type="SAM" id="MobiDB-lite"/>
    </source>
</evidence>
<evidence type="ECO:0000313" key="2">
    <source>
        <dbReference type="EMBL" id="CAB3244083.1"/>
    </source>
</evidence>